<comment type="caution">
    <text evidence="3">The sequence shown here is derived from an EMBL/GenBank/DDBJ whole genome shotgun (WGS) entry which is preliminary data.</text>
</comment>
<feature type="chain" id="PRO_5035311195" evidence="1">
    <location>
        <begin position="21"/>
        <end position="317"/>
    </location>
</feature>
<dbReference type="GO" id="GO:0015288">
    <property type="term" value="F:porin activity"/>
    <property type="evidence" value="ECO:0007669"/>
    <property type="project" value="InterPro"/>
</dbReference>
<evidence type="ECO:0000313" key="3">
    <source>
        <dbReference type="EMBL" id="MBI1494749.1"/>
    </source>
</evidence>
<evidence type="ECO:0000256" key="1">
    <source>
        <dbReference type="SAM" id="SignalP"/>
    </source>
</evidence>
<dbReference type="GO" id="GO:0016020">
    <property type="term" value="C:membrane"/>
    <property type="evidence" value="ECO:0007669"/>
    <property type="project" value="InterPro"/>
</dbReference>
<feature type="signal peptide" evidence="1">
    <location>
        <begin position="1"/>
        <end position="20"/>
    </location>
</feature>
<dbReference type="SUPFAM" id="SSF56935">
    <property type="entry name" value="Porins"/>
    <property type="match status" value="1"/>
</dbReference>
<dbReference type="AlphaFoldDB" id="A0A8J7IYU7"/>
<sequence length="317" mass="31992">MNKILLATTALVATAGVASAEVSLSGWAEMGLVGGDARATDAGGSASVFAGETQFHTGVDVRFTLSGETDAGLTFGASIDLDESGATQSGRDGANSTKAAVFISGGFGTVTMGDTDGALDWAMQEVGMGSSIADDHTTHVGYNGNSGQDGTPNGNVLRYDNTFGDFGVALSAQMADTPAEDSTFGLGVKYNVALGGLDLGLGLGYQDNGTNAHTGLSVDTTFANGLRAILNYSDLDGTLAADNDSHMAIGLGYTSGALLVHANYGEFETVGGTKTDAYAIAVNYDLGGAAVQFGYTNDISADAGEQASWSLGLAMSF</sequence>
<reference evidence="3" key="1">
    <citation type="submission" date="2020-10" db="EMBL/GenBank/DDBJ databases">
        <title>Paenihalocynthiibacter styelae gen. nov., sp. nov., isolated from stalked sea squirt Styela clava.</title>
        <authorList>
            <person name="Kim Y.-O."/>
            <person name="Yoon J.-H."/>
        </authorList>
    </citation>
    <scope>NUCLEOTIDE SEQUENCE</scope>
    <source>
        <strain evidence="3">MYP1-1</strain>
    </source>
</reference>
<accession>A0A8J7IYU7</accession>
<evidence type="ECO:0000259" key="2">
    <source>
        <dbReference type="Pfam" id="PF13609"/>
    </source>
</evidence>
<name>A0A8J7IYU7_9RHOB</name>
<organism evidence="3 4">
    <name type="scientific">Halocynthiibacter styelae</name>
    <dbReference type="NCBI Taxonomy" id="2761955"/>
    <lineage>
        <taxon>Bacteria</taxon>
        <taxon>Pseudomonadati</taxon>
        <taxon>Pseudomonadota</taxon>
        <taxon>Alphaproteobacteria</taxon>
        <taxon>Rhodobacterales</taxon>
        <taxon>Paracoccaceae</taxon>
        <taxon>Halocynthiibacter</taxon>
    </lineage>
</organism>
<dbReference type="InterPro" id="IPR023614">
    <property type="entry name" value="Porin_dom_sf"/>
</dbReference>
<keyword evidence="4" id="KW-1185">Reference proteome</keyword>
<evidence type="ECO:0000313" key="4">
    <source>
        <dbReference type="Proteomes" id="UP000640583"/>
    </source>
</evidence>
<dbReference type="EMBL" id="JADCKQ010000011">
    <property type="protein sequence ID" value="MBI1494749.1"/>
    <property type="molecule type" value="Genomic_DNA"/>
</dbReference>
<feature type="domain" description="Porin" evidence="2">
    <location>
        <begin position="7"/>
        <end position="296"/>
    </location>
</feature>
<keyword evidence="1" id="KW-0732">Signal</keyword>
<dbReference type="InterPro" id="IPR033900">
    <property type="entry name" value="Gram_neg_porin_domain"/>
</dbReference>
<proteinExistence type="predicted"/>
<dbReference type="RefSeq" id="WP_228849499.1">
    <property type="nucleotide sequence ID" value="NZ_JADCKQ010000011.1"/>
</dbReference>
<dbReference type="Pfam" id="PF13609">
    <property type="entry name" value="Porin_4"/>
    <property type="match status" value="1"/>
</dbReference>
<gene>
    <name evidence="3" type="ORF">H1D41_13970</name>
</gene>
<protein>
    <submittedName>
        <fullName evidence="3">Porin</fullName>
    </submittedName>
</protein>
<dbReference type="Proteomes" id="UP000640583">
    <property type="component" value="Unassembled WGS sequence"/>
</dbReference>
<dbReference type="Gene3D" id="2.40.160.10">
    <property type="entry name" value="Porin"/>
    <property type="match status" value="1"/>
</dbReference>